<feature type="binding site" evidence="8">
    <location>
        <position position="305"/>
    </location>
    <ligand>
        <name>GTP</name>
        <dbReference type="ChEBI" id="CHEBI:37565"/>
    </ligand>
</feature>
<accession>A0ABW6P712</accession>
<dbReference type="HAMAP" id="MF_00011">
    <property type="entry name" value="Adenylosucc_synth"/>
    <property type="match status" value="1"/>
</dbReference>
<dbReference type="Gene3D" id="3.40.440.10">
    <property type="entry name" value="Adenylosuccinate Synthetase, subunit A, domain 1"/>
    <property type="match status" value="1"/>
</dbReference>
<evidence type="ECO:0000256" key="2">
    <source>
        <dbReference type="ARBA" id="ARBA00022598"/>
    </source>
</evidence>
<evidence type="ECO:0000256" key="7">
    <source>
        <dbReference type="ARBA" id="ARBA00023134"/>
    </source>
</evidence>
<keyword evidence="12" id="KW-1185">Reference proteome</keyword>
<evidence type="ECO:0000256" key="4">
    <source>
        <dbReference type="ARBA" id="ARBA00022741"/>
    </source>
</evidence>
<dbReference type="InterPro" id="IPR001114">
    <property type="entry name" value="Adenylosuccinate_synthetase"/>
</dbReference>
<comment type="subunit">
    <text evidence="1 8">Homodimer.</text>
</comment>
<feature type="binding site" description="in other chain" evidence="8">
    <location>
        <position position="129"/>
    </location>
    <ligand>
        <name>IMP</name>
        <dbReference type="ChEBI" id="CHEBI:58053"/>
        <note>ligand shared between dimeric partners</note>
    </ligand>
</feature>
<feature type="binding site" evidence="8">
    <location>
        <begin position="40"/>
        <end position="42"/>
    </location>
    <ligand>
        <name>GTP</name>
        <dbReference type="ChEBI" id="CHEBI:37565"/>
    </ligand>
</feature>
<evidence type="ECO:0000256" key="1">
    <source>
        <dbReference type="ARBA" id="ARBA00011738"/>
    </source>
</evidence>
<comment type="similarity">
    <text evidence="8 10">Belongs to the adenylosuccinate synthetase family.</text>
</comment>
<keyword evidence="6 8" id="KW-0460">Magnesium</keyword>
<comment type="cofactor">
    <cofactor evidence="8">
        <name>Mg(2+)</name>
        <dbReference type="ChEBI" id="CHEBI:18420"/>
    </cofactor>
    <text evidence="8">Binds 1 Mg(2+) ion per subunit.</text>
</comment>
<name>A0ABW6P712_9NOCA</name>
<keyword evidence="4 8" id="KW-0547">Nucleotide-binding</keyword>
<dbReference type="PROSITE" id="PS00513">
    <property type="entry name" value="ADENYLOSUCCIN_SYN_2"/>
    <property type="match status" value="1"/>
</dbReference>
<dbReference type="GO" id="GO:0004019">
    <property type="term" value="F:adenylosuccinate synthase activity"/>
    <property type="evidence" value="ECO:0007669"/>
    <property type="project" value="UniProtKB-EC"/>
</dbReference>
<feature type="active site" description="Proton acceptor" evidence="8">
    <location>
        <position position="13"/>
    </location>
</feature>
<keyword evidence="3 8" id="KW-0479">Metal-binding</keyword>
<proteinExistence type="inferred from homology"/>
<dbReference type="PANTHER" id="PTHR11846:SF0">
    <property type="entry name" value="ADENYLOSUCCINATE SYNTHETASE"/>
    <property type="match status" value="1"/>
</dbReference>
<evidence type="ECO:0000256" key="8">
    <source>
        <dbReference type="HAMAP-Rule" id="MF_00011"/>
    </source>
</evidence>
<evidence type="ECO:0000256" key="3">
    <source>
        <dbReference type="ARBA" id="ARBA00022723"/>
    </source>
</evidence>
<dbReference type="InterPro" id="IPR033128">
    <property type="entry name" value="Adenylosuccin_syn_Lys_AS"/>
</dbReference>
<dbReference type="InterPro" id="IPR027417">
    <property type="entry name" value="P-loop_NTPase"/>
</dbReference>
<comment type="caution">
    <text evidence="11">The sequence shown here is derived from an EMBL/GenBank/DDBJ whole genome shotgun (WGS) entry which is preliminary data.</text>
</comment>
<feature type="binding site" description="in other chain" evidence="8">
    <location>
        <position position="303"/>
    </location>
    <ligand>
        <name>IMP</name>
        <dbReference type="ChEBI" id="CHEBI:58053"/>
        <note>ligand shared between dimeric partners</note>
    </ligand>
</feature>
<dbReference type="Pfam" id="PF00709">
    <property type="entry name" value="Adenylsucc_synt"/>
    <property type="match status" value="1"/>
</dbReference>
<dbReference type="InterPro" id="IPR042111">
    <property type="entry name" value="Adenylosuccinate_synth_dom3"/>
</dbReference>
<keyword evidence="8" id="KW-0963">Cytoplasm</keyword>
<keyword evidence="7 8" id="KW-0342">GTP-binding</keyword>
<dbReference type="EC" id="6.3.4.4" evidence="8 10"/>
<feature type="binding site" description="in other chain" evidence="8">
    <location>
        <begin position="38"/>
        <end position="41"/>
    </location>
    <ligand>
        <name>IMP</name>
        <dbReference type="ChEBI" id="CHEBI:58053"/>
        <note>ligand shared between dimeric partners</note>
    </ligand>
</feature>
<dbReference type="SMART" id="SM00788">
    <property type="entry name" value="Adenylsucc_synt"/>
    <property type="match status" value="1"/>
</dbReference>
<dbReference type="PANTHER" id="PTHR11846">
    <property type="entry name" value="ADENYLOSUCCINATE SYNTHETASE"/>
    <property type="match status" value="1"/>
</dbReference>
<dbReference type="InterPro" id="IPR042109">
    <property type="entry name" value="Adenylosuccinate_synth_dom1"/>
</dbReference>
<feature type="binding site" evidence="8">
    <location>
        <begin position="331"/>
        <end position="333"/>
    </location>
    <ligand>
        <name>GTP</name>
        <dbReference type="ChEBI" id="CHEBI:37565"/>
    </ligand>
</feature>
<dbReference type="Gene3D" id="1.10.300.10">
    <property type="entry name" value="Adenylosuccinate Synthetase, subunit A, domain 2"/>
    <property type="match status" value="1"/>
</dbReference>
<dbReference type="NCBIfam" id="TIGR00184">
    <property type="entry name" value="purA"/>
    <property type="match status" value="1"/>
</dbReference>
<feature type="binding site" description="in other chain" evidence="8">
    <location>
        <begin position="13"/>
        <end position="16"/>
    </location>
    <ligand>
        <name>IMP</name>
        <dbReference type="ChEBI" id="CHEBI:58053"/>
        <note>ligand shared between dimeric partners</note>
    </ligand>
</feature>
<dbReference type="PROSITE" id="PS01266">
    <property type="entry name" value="ADENYLOSUCCIN_SYN_1"/>
    <property type="match status" value="1"/>
</dbReference>
<comment type="pathway">
    <text evidence="8 10">Purine metabolism; AMP biosynthesis via de novo pathway; AMP from IMP: step 1/2.</text>
</comment>
<feature type="active site" evidence="9">
    <location>
        <position position="140"/>
    </location>
</feature>
<dbReference type="RefSeq" id="WP_387396940.1">
    <property type="nucleotide sequence ID" value="NZ_JBIAMT010000004.1"/>
</dbReference>
<dbReference type="InterPro" id="IPR042110">
    <property type="entry name" value="Adenylosuccinate_synth_dom2"/>
</dbReference>
<evidence type="ECO:0000256" key="10">
    <source>
        <dbReference type="RuleBase" id="RU000520"/>
    </source>
</evidence>
<feature type="binding site" evidence="8">
    <location>
        <position position="40"/>
    </location>
    <ligand>
        <name>Mg(2+)</name>
        <dbReference type="ChEBI" id="CHEBI:18420"/>
    </ligand>
</feature>
<evidence type="ECO:0000256" key="5">
    <source>
        <dbReference type="ARBA" id="ARBA00022755"/>
    </source>
</evidence>
<evidence type="ECO:0000313" key="12">
    <source>
        <dbReference type="Proteomes" id="UP001601442"/>
    </source>
</evidence>
<feature type="binding site" description="in other chain" evidence="8">
    <location>
        <position position="239"/>
    </location>
    <ligand>
        <name>IMP</name>
        <dbReference type="ChEBI" id="CHEBI:58053"/>
        <note>ligand shared between dimeric partners</note>
    </ligand>
</feature>
<keyword evidence="2 8" id="KW-0436">Ligase</keyword>
<dbReference type="SUPFAM" id="SSF52540">
    <property type="entry name" value="P-loop containing nucleoside triphosphate hydrolases"/>
    <property type="match status" value="1"/>
</dbReference>
<feature type="active site" description="Proton donor" evidence="8">
    <location>
        <position position="41"/>
    </location>
</feature>
<dbReference type="EMBL" id="JBIAMT010000004">
    <property type="protein sequence ID" value="MFF0498958.1"/>
    <property type="molecule type" value="Genomic_DNA"/>
</dbReference>
<keyword evidence="5 8" id="KW-0658">Purine biosynthesis</keyword>
<dbReference type="InterPro" id="IPR018220">
    <property type="entry name" value="Adenylosuccin_syn_GTP-bd"/>
</dbReference>
<feature type="binding site" evidence="8">
    <location>
        <begin position="299"/>
        <end position="305"/>
    </location>
    <ligand>
        <name>substrate</name>
    </ligand>
</feature>
<evidence type="ECO:0000313" key="11">
    <source>
        <dbReference type="EMBL" id="MFF0498958.1"/>
    </source>
</evidence>
<reference evidence="11 12" key="1">
    <citation type="submission" date="2024-10" db="EMBL/GenBank/DDBJ databases">
        <title>The Natural Products Discovery Center: Release of the First 8490 Sequenced Strains for Exploring Actinobacteria Biosynthetic Diversity.</title>
        <authorList>
            <person name="Kalkreuter E."/>
            <person name="Kautsar S.A."/>
            <person name="Yang D."/>
            <person name="Bader C.D."/>
            <person name="Teijaro C.N."/>
            <person name="Fluegel L."/>
            <person name="Davis C.M."/>
            <person name="Simpson J.R."/>
            <person name="Lauterbach L."/>
            <person name="Steele A.D."/>
            <person name="Gui C."/>
            <person name="Meng S."/>
            <person name="Li G."/>
            <person name="Viehrig K."/>
            <person name="Ye F."/>
            <person name="Su P."/>
            <person name="Kiefer A.F."/>
            <person name="Nichols A."/>
            <person name="Cepeda A.J."/>
            <person name="Yan W."/>
            <person name="Fan B."/>
            <person name="Jiang Y."/>
            <person name="Adhikari A."/>
            <person name="Zheng C.-J."/>
            <person name="Schuster L."/>
            <person name="Cowan T.M."/>
            <person name="Smanski M.J."/>
            <person name="Chevrette M.G."/>
            <person name="De Carvalho L.P.S."/>
            <person name="Shen B."/>
        </authorList>
    </citation>
    <scope>NUCLEOTIDE SEQUENCE [LARGE SCALE GENOMIC DNA]</scope>
    <source>
        <strain evidence="11 12">NPDC004119</strain>
    </source>
</reference>
<feature type="binding site" evidence="8">
    <location>
        <position position="13"/>
    </location>
    <ligand>
        <name>Mg(2+)</name>
        <dbReference type="ChEBI" id="CHEBI:18420"/>
    </ligand>
</feature>
<evidence type="ECO:0000256" key="6">
    <source>
        <dbReference type="ARBA" id="ARBA00022842"/>
    </source>
</evidence>
<dbReference type="NCBIfam" id="NF002223">
    <property type="entry name" value="PRK01117.1"/>
    <property type="match status" value="1"/>
</dbReference>
<feature type="binding site" evidence="8">
    <location>
        <begin position="413"/>
        <end position="415"/>
    </location>
    <ligand>
        <name>GTP</name>
        <dbReference type="ChEBI" id="CHEBI:37565"/>
    </ligand>
</feature>
<gene>
    <name evidence="8" type="primary">purA</name>
    <name evidence="11" type="ORF">ACFYU5_21310</name>
</gene>
<feature type="binding site" description="in other chain" evidence="8">
    <location>
        <position position="224"/>
    </location>
    <ligand>
        <name>IMP</name>
        <dbReference type="ChEBI" id="CHEBI:58053"/>
        <note>ligand shared between dimeric partners</note>
    </ligand>
</feature>
<comment type="catalytic activity">
    <reaction evidence="8 10">
        <text>IMP + L-aspartate + GTP = N(6)-(1,2-dicarboxyethyl)-AMP + GDP + phosphate + 2 H(+)</text>
        <dbReference type="Rhea" id="RHEA:15753"/>
        <dbReference type="ChEBI" id="CHEBI:15378"/>
        <dbReference type="ChEBI" id="CHEBI:29991"/>
        <dbReference type="ChEBI" id="CHEBI:37565"/>
        <dbReference type="ChEBI" id="CHEBI:43474"/>
        <dbReference type="ChEBI" id="CHEBI:57567"/>
        <dbReference type="ChEBI" id="CHEBI:58053"/>
        <dbReference type="ChEBI" id="CHEBI:58189"/>
        <dbReference type="EC" id="6.3.4.4"/>
    </reaction>
</comment>
<feature type="binding site" evidence="8">
    <location>
        <position position="143"/>
    </location>
    <ligand>
        <name>IMP</name>
        <dbReference type="ChEBI" id="CHEBI:58053"/>
        <note>ligand shared between dimeric partners</note>
    </ligand>
</feature>
<organism evidence="11 12">
    <name type="scientific">Nocardia aobensis</name>
    <dbReference type="NCBI Taxonomy" id="257277"/>
    <lineage>
        <taxon>Bacteria</taxon>
        <taxon>Bacillati</taxon>
        <taxon>Actinomycetota</taxon>
        <taxon>Actinomycetes</taxon>
        <taxon>Mycobacteriales</taxon>
        <taxon>Nocardiaceae</taxon>
        <taxon>Nocardia</taxon>
    </lineage>
</organism>
<evidence type="ECO:0000256" key="9">
    <source>
        <dbReference type="PROSITE-ProRule" id="PRU10134"/>
    </source>
</evidence>
<comment type="subcellular location">
    <subcellularLocation>
        <location evidence="8">Cytoplasm</location>
    </subcellularLocation>
</comment>
<feature type="binding site" evidence="8">
    <location>
        <begin position="12"/>
        <end position="18"/>
    </location>
    <ligand>
        <name>GTP</name>
        <dbReference type="ChEBI" id="CHEBI:37565"/>
    </ligand>
</feature>
<dbReference type="Proteomes" id="UP001601442">
    <property type="component" value="Unassembled WGS sequence"/>
</dbReference>
<protein>
    <recommendedName>
        <fullName evidence="8 10">Adenylosuccinate synthetase</fullName>
        <shortName evidence="8">AMPSase</shortName>
        <shortName evidence="8">AdSS</shortName>
        <ecNumber evidence="8 10">6.3.4.4</ecNumber>
    </recommendedName>
    <alternativeName>
        <fullName evidence="8">IMP--aspartate ligase</fullName>
    </alternativeName>
</protein>
<dbReference type="CDD" id="cd03108">
    <property type="entry name" value="AdSS"/>
    <property type="match status" value="1"/>
</dbReference>
<sequence>MPAIVLIGAQWGDEGKGKATDLLGGRVQWVVRYQGGNNAGHTVVLPNGDNFALHLIPSGILTPGVTNVIGNGVVIDPGVLLDELAGLEQRSVDTTRLLLSADAHLIMPYHVAIDKVTERFLGNKKIGTTGRGIGPCYQDKVARVGVRVADVLDEKILTQKVEAALEFKNQVLVKIYNRRALDPQQVVDEVLNQAEGFKHRISDTRLLLNQALENGETVLLEGSQGTLLDVDHGTYPYVTSSNPTSGGAAVGAGVGPNKITTVLGILKAYTTRVGSGPFPTELFDQSGEYLAKTGGEVGVTTGRARRTGWFDAVIARYATRVNGITDYFLTKLDVLSSLDRVPICVAYEIDGERVEQMPTTQTEFHHAKPIYEEMPGWWEDISGARSFEELPANARAYVERLEELSGARVSCIGVGPGRDETIVRHDILK</sequence>
<comment type="function">
    <text evidence="8">Plays an important role in the de novo pathway of purine nucleotide biosynthesis. Catalyzes the first committed step in the biosynthesis of AMP from IMP.</text>
</comment>
<dbReference type="Gene3D" id="3.90.170.10">
    <property type="entry name" value="Adenylosuccinate Synthetase, subunit A, domain 3"/>
    <property type="match status" value="1"/>
</dbReference>